<dbReference type="OrthoDB" id="50358at2157"/>
<evidence type="ECO:0000313" key="3">
    <source>
        <dbReference type="Proteomes" id="UP000191661"/>
    </source>
</evidence>
<gene>
    <name evidence="2" type="ORF">MBBAR_15c00430</name>
</gene>
<dbReference type="Proteomes" id="UP000191661">
    <property type="component" value="Unassembled WGS sequence"/>
</dbReference>
<comment type="caution">
    <text evidence="2">The sequence shown here is derived from an EMBL/GenBank/DDBJ whole genome shotgun (WGS) entry which is preliminary data.</text>
</comment>
<organism evidence="2 3">
    <name type="scientific">Methanobrevibacter arboriphilus JCM 13429 = DSM 1125</name>
    <dbReference type="NCBI Taxonomy" id="1300164"/>
    <lineage>
        <taxon>Archaea</taxon>
        <taxon>Methanobacteriati</taxon>
        <taxon>Methanobacteriota</taxon>
        <taxon>Methanomada group</taxon>
        <taxon>Methanobacteria</taxon>
        <taxon>Methanobacteriales</taxon>
        <taxon>Methanobacteriaceae</taxon>
        <taxon>Methanobrevibacter</taxon>
    </lineage>
</organism>
<name>A0A1V6N1T9_METAZ</name>
<protein>
    <recommendedName>
        <fullName evidence="4">DUF1284 domain-containing protein</fullName>
    </recommendedName>
</protein>
<sequence>MNINEKKVIYLRGHHLLCLQGYQGYGYDDNFKKNIETIISILKNEDSNVKVVLTESPDALCEFCPNLKDKICIGESNNTEINENIKSDNKIEYTKNIEDNEDTKVTKSIKNTKDTKNNKDTKDTKSIKNTKDTKNTKNNKDNKYPKNKLMHSINNEKIVNMDSKVLKKAKINKKKEYLFSEAVILVNNSFKYLKDAKEVCGECGWIDKCLWYQSRE</sequence>
<dbReference type="EMBL" id="JXMW01000015">
    <property type="protein sequence ID" value="OQD58466.1"/>
    <property type="molecule type" value="Genomic_DNA"/>
</dbReference>
<accession>A0A1V6N1T9</accession>
<dbReference type="AlphaFoldDB" id="A0A1V6N1T9"/>
<reference evidence="2 3" key="1">
    <citation type="submission" date="2014-12" db="EMBL/GenBank/DDBJ databases">
        <title>Genome sequence of Methanobrevibacter arboriphilicus DH1, DSM1125.</title>
        <authorList>
            <person name="Poehlein A."/>
            <person name="Thauer R.K."/>
            <person name="Seedorf H."/>
            <person name="Daniel R."/>
        </authorList>
    </citation>
    <scope>NUCLEOTIDE SEQUENCE [LARGE SCALE GENOMIC DNA]</scope>
    <source>
        <strain evidence="2 3">DH1</strain>
    </source>
</reference>
<proteinExistence type="predicted"/>
<keyword evidence="3" id="KW-1185">Reference proteome</keyword>
<evidence type="ECO:0000313" key="2">
    <source>
        <dbReference type="EMBL" id="OQD58466.1"/>
    </source>
</evidence>
<feature type="compositionally biased region" description="Basic and acidic residues" evidence="1">
    <location>
        <begin position="108"/>
        <end position="144"/>
    </location>
</feature>
<dbReference type="Pfam" id="PF06935">
    <property type="entry name" value="DUF1284"/>
    <property type="match status" value="2"/>
</dbReference>
<evidence type="ECO:0008006" key="4">
    <source>
        <dbReference type="Google" id="ProtNLM"/>
    </source>
</evidence>
<dbReference type="InterPro" id="IPR009702">
    <property type="entry name" value="DUF1284"/>
</dbReference>
<dbReference type="RefSeq" id="WP_080460678.1">
    <property type="nucleotide sequence ID" value="NZ_JXMW01000015.1"/>
</dbReference>
<feature type="region of interest" description="Disordered" evidence="1">
    <location>
        <begin position="108"/>
        <end position="147"/>
    </location>
</feature>
<evidence type="ECO:0000256" key="1">
    <source>
        <dbReference type="SAM" id="MobiDB-lite"/>
    </source>
</evidence>